<dbReference type="AlphaFoldDB" id="A0A934UIW3"/>
<comment type="caution">
    <text evidence="2">The sequence shown here is derived from an EMBL/GenBank/DDBJ whole genome shotgun (WGS) entry which is preliminary data.</text>
</comment>
<dbReference type="RefSeq" id="WP_200105205.1">
    <property type="nucleotide sequence ID" value="NZ_JAEHFV010000002.1"/>
</dbReference>
<feature type="signal peptide" evidence="1">
    <location>
        <begin position="1"/>
        <end position="23"/>
    </location>
</feature>
<evidence type="ECO:0000313" key="2">
    <source>
        <dbReference type="EMBL" id="MBK0369272.1"/>
    </source>
</evidence>
<dbReference type="InterPro" id="IPR008928">
    <property type="entry name" value="6-hairpin_glycosidase_sf"/>
</dbReference>
<dbReference type="InterPro" id="IPR012341">
    <property type="entry name" value="6hp_glycosidase-like_sf"/>
</dbReference>
<name>A0A934UIW3_9FLAO</name>
<dbReference type="Gene3D" id="1.50.10.10">
    <property type="match status" value="1"/>
</dbReference>
<dbReference type="SUPFAM" id="SSF48208">
    <property type="entry name" value="Six-hairpin glycosidases"/>
    <property type="match status" value="1"/>
</dbReference>
<feature type="chain" id="PRO_5037966936" description="Glycosyl hydrolase family 65" evidence="1">
    <location>
        <begin position="24"/>
        <end position="736"/>
    </location>
</feature>
<evidence type="ECO:0000313" key="3">
    <source>
        <dbReference type="Proteomes" id="UP000609172"/>
    </source>
</evidence>
<evidence type="ECO:0008006" key="4">
    <source>
        <dbReference type="Google" id="ProtNLM"/>
    </source>
</evidence>
<reference evidence="2" key="1">
    <citation type="submission" date="2020-12" db="EMBL/GenBank/DDBJ databases">
        <title>Bacterial novel species Flavobacterium sp. SE-1-e isolated from soil.</title>
        <authorList>
            <person name="Jung H.-Y."/>
        </authorList>
    </citation>
    <scope>NUCLEOTIDE SEQUENCE</scope>
    <source>
        <strain evidence="2">SE-1-e</strain>
    </source>
</reference>
<keyword evidence="3" id="KW-1185">Reference proteome</keyword>
<dbReference type="Proteomes" id="UP000609172">
    <property type="component" value="Unassembled WGS sequence"/>
</dbReference>
<dbReference type="GO" id="GO:0005975">
    <property type="term" value="P:carbohydrate metabolic process"/>
    <property type="evidence" value="ECO:0007669"/>
    <property type="project" value="InterPro"/>
</dbReference>
<proteinExistence type="predicted"/>
<organism evidence="2 3">
    <name type="scientific">Flavobacterium agrisoli</name>
    <dbReference type="NCBI Taxonomy" id="2793066"/>
    <lineage>
        <taxon>Bacteria</taxon>
        <taxon>Pseudomonadati</taxon>
        <taxon>Bacteroidota</taxon>
        <taxon>Flavobacteriia</taxon>
        <taxon>Flavobacteriales</taxon>
        <taxon>Flavobacteriaceae</taxon>
        <taxon>Flavobacterium</taxon>
    </lineage>
</organism>
<dbReference type="EMBL" id="JAEHFV010000002">
    <property type="protein sequence ID" value="MBK0369272.1"/>
    <property type="molecule type" value="Genomic_DNA"/>
</dbReference>
<protein>
    <recommendedName>
        <fullName evidence="4">Glycosyl hydrolase family 65</fullName>
    </recommendedName>
</protein>
<evidence type="ECO:0000256" key="1">
    <source>
        <dbReference type="SAM" id="SignalP"/>
    </source>
</evidence>
<accession>A0A934UIW3</accession>
<keyword evidence="1" id="KW-0732">Signal</keyword>
<sequence length="736" mass="83417">MKSFFQFKVNILFLLGIALSGIAQQKIDRKAVVTRHDVKITEIDTLASLSVGNGKFAYTVDATGLQSFPEKYQNGVPLGTQAEWGWDSYKNVNGYKFSETLKEVDQYGRKISYSTQIKEPKHSKEAVEWFRQNAHLLQLGNIGLEITKKDGSLAKPEDIKAINQKLNLWTGKIESLFEVEGTAVKVITACHQEKDVLGFQIESDLIQQKRLKVRVRIPYPTGLWGDMGTKWEEKQDVAISTVAIEGTEMGKKWGGKLNYKSNLKIKNKSEATIIHPMDSISYDINLKWKGTAQIAEKQAHYFLISPSQSKVFELSAEFILTQKNKGAVPAFAEVEKSSVAGYDKFWKSGAAVDFAGSTDPRANELERRVVLSQYLTKIQCAGSMPPQETGLTYNSWFGKPHLEMHWWHGVHFPLWGRPEYLENTLGWYENAFDKAKKIAKRQGFEGARWQKMTDPDGNESPSSVGAFLIWQQPHFITYAELLYDASKSEATLKKYSERVFATADFMASFAFYDTEKKKYRLGPGVIPAQERFVAMQTFNPTYELAYWNWGLKTAIEWKKRMNQAVPQKWEAVLKDLSPLPIQNNVYLATESATDSYTNPEFKTDHPSVLGTFGMLPETSLLDKKIMKNTFDLVWDTWSWQKTWGWDFPMTAMSAARLGLPNKAIDALFMDITTNTYLKNGHNYQSERLTLYLPGNGGVLTAVAMMCAGWEGSVGENPGFPKDGTWKVKSEGFQKMF</sequence>
<gene>
    <name evidence="2" type="ORF">I5M07_05415</name>
</gene>